<comment type="caution">
    <text evidence="1">The sequence shown here is derived from an EMBL/GenBank/DDBJ whole genome shotgun (WGS) entry which is preliminary data.</text>
</comment>
<dbReference type="Proteomes" id="UP000228754">
    <property type="component" value="Unassembled WGS sequence"/>
</dbReference>
<dbReference type="EMBL" id="NKHG01000069">
    <property type="protein sequence ID" value="PCK21114.1"/>
    <property type="molecule type" value="Genomic_DNA"/>
</dbReference>
<accession>A0A2A5IUR2</accession>
<gene>
    <name evidence="1" type="ORF">CEY02_09620</name>
</gene>
<evidence type="ECO:0000313" key="1">
    <source>
        <dbReference type="EMBL" id="PCK21114.1"/>
    </source>
</evidence>
<dbReference type="Pfam" id="PF14162">
    <property type="entry name" value="YozD"/>
    <property type="match status" value="1"/>
</dbReference>
<evidence type="ECO:0000313" key="2">
    <source>
        <dbReference type="Proteomes" id="UP000228754"/>
    </source>
</evidence>
<name>A0A2A5IUR2_BACPU</name>
<protein>
    <submittedName>
        <fullName evidence="1">YozD family protein</fullName>
    </submittedName>
</protein>
<dbReference type="OrthoDB" id="2971944at2"/>
<organism evidence="1 2">
    <name type="scientific">Bacillus pumilus</name>
    <name type="common">Bacillus mesentericus</name>
    <dbReference type="NCBI Taxonomy" id="1408"/>
    <lineage>
        <taxon>Bacteria</taxon>
        <taxon>Bacillati</taxon>
        <taxon>Bacillota</taxon>
        <taxon>Bacilli</taxon>
        <taxon>Bacillales</taxon>
        <taxon>Bacillaceae</taxon>
        <taxon>Bacillus</taxon>
    </lineage>
</organism>
<dbReference type="InterPro" id="IPR025545">
    <property type="entry name" value="YozD"/>
</dbReference>
<reference evidence="1 2" key="1">
    <citation type="submission" date="2017-06" db="EMBL/GenBank/DDBJ databases">
        <title>Draft Genome Sequence of Bacillus sp Strain 36R Isolated from saline sediment at Atanasia, Sonora, Mexico.</title>
        <authorList>
            <person name="Sanchez Diaz R."/>
            <person name="Quiroz Macias M.E."/>
            <person name="Ibarra Gamez J.C."/>
            <person name="Enciso Ibarra J."/>
            <person name="Gomez Gil B."/>
            <person name="Galaviz Silva L."/>
        </authorList>
    </citation>
    <scope>NUCLEOTIDE SEQUENCE [LARGE SCALE GENOMIC DNA]</scope>
    <source>
        <strain evidence="1 2">36R_ATNSAL</strain>
    </source>
</reference>
<proteinExistence type="predicted"/>
<dbReference type="AlphaFoldDB" id="A0A2A5IUR2"/>
<sequence>MKEADLVIDTEEIAEFFYMELVKRGYIPTELETFELADITFEYMLKKAMIVEEEAW</sequence>